<evidence type="ECO:0000313" key="2">
    <source>
        <dbReference type="Proteomes" id="UP001283361"/>
    </source>
</evidence>
<dbReference type="EMBL" id="JAWDGP010001865">
    <property type="protein sequence ID" value="KAK3787428.1"/>
    <property type="molecule type" value="Genomic_DNA"/>
</dbReference>
<dbReference type="AlphaFoldDB" id="A0AAE1AH03"/>
<reference evidence="1" key="1">
    <citation type="journal article" date="2023" name="G3 (Bethesda)">
        <title>A reference genome for the long-term kleptoplast-retaining sea slug Elysia crispata morphotype clarki.</title>
        <authorList>
            <person name="Eastman K.E."/>
            <person name="Pendleton A.L."/>
            <person name="Shaikh M.A."/>
            <person name="Suttiyut T."/>
            <person name="Ogas R."/>
            <person name="Tomko P."/>
            <person name="Gavelis G."/>
            <person name="Widhalm J.R."/>
            <person name="Wisecaver J.H."/>
        </authorList>
    </citation>
    <scope>NUCLEOTIDE SEQUENCE</scope>
    <source>
        <strain evidence="1">ECLA1</strain>
    </source>
</reference>
<accession>A0AAE1AH03</accession>
<protein>
    <submittedName>
        <fullName evidence="1">Uncharacterized protein</fullName>
    </submittedName>
</protein>
<organism evidence="1 2">
    <name type="scientific">Elysia crispata</name>
    <name type="common">lettuce slug</name>
    <dbReference type="NCBI Taxonomy" id="231223"/>
    <lineage>
        <taxon>Eukaryota</taxon>
        <taxon>Metazoa</taxon>
        <taxon>Spiralia</taxon>
        <taxon>Lophotrochozoa</taxon>
        <taxon>Mollusca</taxon>
        <taxon>Gastropoda</taxon>
        <taxon>Heterobranchia</taxon>
        <taxon>Euthyneura</taxon>
        <taxon>Panpulmonata</taxon>
        <taxon>Sacoglossa</taxon>
        <taxon>Placobranchoidea</taxon>
        <taxon>Plakobranchidae</taxon>
        <taxon>Elysia</taxon>
    </lineage>
</organism>
<dbReference type="Proteomes" id="UP001283361">
    <property type="component" value="Unassembled WGS sequence"/>
</dbReference>
<name>A0AAE1AH03_9GAST</name>
<gene>
    <name evidence="1" type="ORF">RRG08_032384</name>
</gene>
<keyword evidence="2" id="KW-1185">Reference proteome</keyword>
<evidence type="ECO:0000313" key="1">
    <source>
        <dbReference type="EMBL" id="KAK3787428.1"/>
    </source>
</evidence>
<sequence>MYDCVRVWFSVASSLFETRPGGMSSSRVRPFPSPGPMRHLPLEWLSPSIPPSINQPFNSLKNNEASSRVTASQERHIAWKMMN</sequence>
<comment type="caution">
    <text evidence="1">The sequence shown here is derived from an EMBL/GenBank/DDBJ whole genome shotgun (WGS) entry which is preliminary data.</text>
</comment>
<proteinExistence type="predicted"/>